<gene>
    <name evidence="1" type="ORF">H4683_003386</name>
</gene>
<evidence type="ECO:0000313" key="2">
    <source>
        <dbReference type="Proteomes" id="UP000658225"/>
    </source>
</evidence>
<dbReference type="Gene3D" id="3.40.50.1820">
    <property type="entry name" value="alpha/beta hydrolase"/>
    <property type="match status" value="1"/>
</dbReference>
<dbReference type="RefSeq" id="WP_192599921.1">
    <property type="nucleotide sequence ID" value="NZ_JADBEL010000023.1"/>
</dbReference>
<evidence type="ECO:0000313" key="1">
    <source>
        <dbReference type="EMBL" id="MBE1556263.1"/>
    </source>
</evidence>
<comment type="caution">
    <text evidence="1">The sequence shown here is derived from an EMBL/GenBank/DDBJ whole genome shotgun (WGS) entry which is preliminary data.</text>
</comment>
<proteinExistence type="predicted"/>
<sequence length="102" mass="11540">MDEAFFYKHYLNNAMLKEAFQLDKSVDQVSTIGTLGNIPLIVITGGKTEKIYKNWIESQKNLLSLSTNHAHIVIENSGHFIHLEQPEKVSDAIKNLIMVSRA</sequence>
<dbReference type="InterPro" id="IPR029058">
    <property type="entry name" value="AB_hydrolase_fold"/>
</dbReference>
<name>A0A927R5N8_9BACL</name>
<organism evidence="1 2">
    <name type="scientific">Sporosarcina limicola</name>
    <dbReference type="NCBI Taxonomy" id="34101"/>
    <lineage>
        <taxon>Bacteria</taxon>
        <taxon>Bacillati</taxon>
        <taxon>Bacillota</taxon>
        <taxon>Bacilli</taxon>
        <taxon>Bacillales</taxon>
        <taxon>Caryophanaceae</taxon>
        <taxon>Sporosarcina</taxon>
    </lineage>
</organism>
<dbReference type="EMBL" id="JADBEL010000023">
    <property type="protein sequence ID" value="MBE1556263.1"/>
    <property type="molecule type" value="Genomic_DNA"/>
</dbReference>
<reference evidence="1" key="1">
    <citation type="submission" date="2020-10" db="EMBL/GenBank/DDBJ databases">
        <title>Genomic Encyclopedia of Type Strains, Phase IV (KMG-IV): sequencing the most valuable type-strain genomes for metagenomic binning, comparative biology and taxonomic classification.</title>
        <authorList>
            <person name="Goeker M."/>
        </authorList>
    </citation>
    <scope>NUCLEOTIDE SEQUENCE</scope>
    <source>
        <strain evidence="1">DSM 13886</strain>
    </source>
</reference>
<keyword evidence="2" id="KW-1185">Reference proteome</keyword>
<dbReference type="AlphaFoldDB" id="A0A927R5N8"/>
<protein>
    <submittedName>
        <fullName evidence="1">Pimeloyl-ACP methyl ester carboxylesterase</fullName>
    </submittedName>
</protein>
<dbReference type="SUPFAM" id="SSF53474">
    <property type="entry name" value="alpha/beta-Hydrolases"/>
    <property type="match status" value="1"/>
</dbReference>
<accession>A0A927R5N8</accession>
<dbReference type="Proteomes" id="UP000658225">
    <property type="component" value="Unassembled WGS sequence"/>
</dbReference>